<accession>A0A8J3IKR4</accession>
<keyword evidence="3" id="KW-1185">Reference proteome</keyword>
<sequence>MTMIASFPSIFKDIDSLPTKTIIHSLARYAVAHDKVLETADVSFRVDGRGNVLMVEPKRRATRHQKASSHQEKCIIVPRQEAYERIMYATRKKMEQMRSLYEGVQKRSRGWTKISLFVVLIAMLCILLSAIAAVVFNILQEQSFWFLLLLFINLSNLIIMGYLLWQARRYSGQANSYLNSLLQIENFYETVNTASELLLDDTARELFQEVIIAQSLGVQGEDVEIRDEGSVLFF</sequence>
<keyword evidence="1" id="KW-0472">Membrane</keyword>
<comment type="caution">
    <text evidence="2">The sequence shown here is derived from an EMBL/GenBank/DDBJ whole genome shotgun (WGS) entry which is preliminary data.</text>
</comment>
<dbReference type="AlphaFoldDB" id="A0A8J3IKR4"/>
<feature type="transmembrane region" description="Helical" evidence="1">
    <location>
        <begin position="114"/>
        <end position="138"/>
    </location>
</feature>
<reference evidence="2" key="1">
    <citation type="submission" date="2020-10" db="EMBL/GenBank/DDBJ databases">
        <title>Taxonomic study of unclassified bacteria belonging to the class Ktedonobacteria.</title>
        <authorList>
            <person name="Yabe S."/>
            <person name="Wang C.M."/>
            <person name="Zheng Y."/>
            <person name="Sakai Y."/>
            <person name="Cavaletti L."/>
            <person name="Monciardini P."/>
            <person name="Donadio S."/>
        </authorList>
    </citation>
    <scope>NUCLEOTIDE SEQUENCE</scope>
    <source>
        <strain evidence="2">ID150040</strain>
    </source>
</reference>
<gene>
    <name evidence="2" type="ORF">KSF_056610</name>
</gene>
<proteinExistence type="predicted"/>
<name>A0A8J3IKR4_9CHLR</name>
<keyword evidence="1" id="KW-0812">Transmembrane</keyword>
<feature type="transmembrane region" description="Helical" evidence="1">
    <location>
        <begin position="144"/>
        <end position="165"/>
    </location>
</feature>
<evidence type="ECO:0000256" key="1">
    <source>
        <dbReference type="SAM" id="Phobius"/>
    </source>
</evidence>
<dbReference type="Proteomes" id="UP000597444">
    <property type="component" value="Unassembled WGS sequence"/>
</dbReference>
<protein>
    <submittedName>
        <fullName evidence="2">Uncharacterized protein</fullName>
    </submittedName>
</protein>
<evidence type="ECO:0000313" key="2">
    <source>
        <dbReference type="EMBL" id="GHO95613.1"/>
    </source>
</evidence>
<dbReference type="EMBL" id="BNJK01000001">
    <property type="protein sequence ID" value="GHO95613.1"/>
    <property type="molecule type" value="Genomic_DNA"/>
</dbReference>
<organism evidence="2 3">
    <name type="scientific">Reticulibacter mediterranei</name>
    <dbReference type="NCBI Taxonomy" id="2778369"/>
    <lineage>
        <taxon>Bacteria</taxon>
        <taxon>Bacillati</taxon>
        <taxon>Chloroflexota</taxon>
        <taxon>Ktedonobacteria</taxon>
        <taxon>Ktedonobacterales</taxon>
        <taxon>Reticulibacteraceae</taxon>
        <taxon>Reticulibacter</taxon>
    </lineage>
</organism>
<keyword evidence="1" id="KW-1133">Transmembrane helix</keyword>
<evidence type="ECO:0000313" key="3">
    <source>
        <dbReference type="Proteomes" id="UP000597444"/>
    </source>
</evidence>